<dbReference type="NCBIfam" id="NF008956">
    <property type="entry name" value="PRK12299.1"/>
    <property type="match status" value="1"/>
</dbReference>
<dbReference type="GO" id="GO:0003924">
    <property type="term" value="F:GTPase activity"/>
    <property type="evidence" value="ECO:0007669"/>
    <property type="project" value="InterPro"/>
</dbReference>
<dbReference type="PANTHER" id="PTHR11702">
    <property type="entry name" value="DEVELOPMENTALLY REGULATED GTP-BINDING PROTEIN-RELATED"/>
    <property type="match status" value="1"/>
</dbReference>
<dbReference type="PROSITE" id="PS51710">
    <property type="entry name" value="G_OBG"/>
    <property type="match status" value="1"/>
</dbReference>
<gene>
    <name evidence="7" type="ORF">P43SY_006290</name>
</gene>
<dbReference type="PRINTS" id="PR00326">
    <property type="entry name" value="GTP1OBG"/>
</dbReference>
<dbReference type="AlphaFoldDB" id="A0AAD5LL68"/>
<organism evidence="7 8">
    <name type="scientific">Pythium insidiosum</name>
    <name type="common">Pythiosis disease agent</name>
    <dbReference type="NCBI Taxonomy" id="114742"/>
    <lineage>
        <taxon>Eukaryota</taxon>
        <taxon>Sar</taxon>
        <taxon>Stramenopiles</taxon>
        <taxon>Oomycota</taxon>
        <taxon>Peronosporomycetes</taxon>
        <taxon>Pythiales</taxon>
        <taxon>Pythiaceae</taxon>
        <taxon>Pythium</taxon>
    </lineage>
</organism>
<dbReference type="SUPFAM" id="SSF82051">
    <property type="entry name" value="Obg GTP-binding protein N-terminal domain"/>
    <property type="match status" value="1"/>
</dbReference>
<sequence>MVAPGQELSQIAHANSDLIMLRLTSLARAVSLTPIRLGRKTTAASVGQTASFSRQRRRGGAAAPPTLDDDDDDDDDYLEEDWGDDDDDDDDDDDGEDFDFDDDEDFGGMEDWMGEVNDFAAQPKRANGVEEHVKQKVSVRRAKHSKRRFVDRIRIKATGGHGGNGCSSFFSESAMRKRPNGGHGGAGGNVIIKADSRIQNLANATHHFKGGSGLNGMPNDAAGRRGKDCIVKVPCGTIVKRVERYERDLESGEVEIVDRMAPVCDLDHDGATFMAATGGKPGLGNRILAGKTTNYGRLRKHMPDGKGTGSPGTSQYYELELKTIADIGLVGYPNAGKSTLLSRLSRATPEIAPYPFTTLHPFVGIVEFPDTYRLSVADIPGLIEGAHRNVGLGHDFLRHIERTKVLLYVLDTAGTEGRDPLRDLEHLQRELELYAPNITTRPSLIAANKMDERGAEKNLLRLRQATDLPVLPISAKHKVDIEEVARSLRWMIENYSKLSNQ</sequence>
<dbReference type="InterPro" id="IPR031167">
    <property type="entry name" value="G_OBG"/>
</dbReference>
<feature type="compositionally biased region" description="Acidic residues" evidence="4">
    <location>
        <begin position="67"/>
        <end position="107"/>
    </location>
</feature>
<comment type="similarity">
    <text evidence="1">Belongs to the TRAFAC class OBG-HflX-like GTPase superfamily. OBG GTPase family.</text>
</comment>
<dbReference type="InterPro" id="IPR036726">
    <property type="entry name" value="GTP1_OBG_dom_sf"/>
</dbReference>
<feature type="domain" description="Obg" evidence="6">
    <location>
        <begin position="147"/>
        <end position="324"/>
    </location>
</feature>
<evidence type="ECO:0000256" key="2">
    <source>
        <dbReference type="ARBA" id="ARBA00022741"/>
    </source>
</evidence>
<dbReference type="EMBL" id="JAKCXM010000058">
    <property type="protein sequence ID" value="KAJ0404720.1"/>
    <property type="molecule type" value="Genomic_DNA"/>
</dbReference>
<evidence type="ECO:0000256" key="3">
    <source>
        <dbReference type="ARBA" id="ARBA00023134"/>
    </source>
</evidence>
<keyword evidence="8" id="KW-1185">Reference proteome</keyword>
<evidence type="ECO:0008006" key="9">
    <source>
        <dbReference type="Google" id="ProtNLM"/>
    </source>
</evidence>
<accession>A0AAD5LL68</accession>
<dbReference type="Proteomes" id="UP001209570">
    <property type="component" value="Unassembled WGS sequence"/>
</dbReference>
<dbReference type="PROSITE" id="PS51883">
    <property type="entry name" value="OBG"/>
    <property type="match status" value="1"/>
</dbReference>
<dbReference type="FunFam" id="2.70.210.12:FF:000001">
    <property type="entry name" value="GTPase Obg"/>
    <property type="match status" value="1"/>
</dbReference>
<feature type="region of interest" description="Disordered" evidence="4">
    <location>
        <begin position="40"/>
        <end position="107"/>
    </location>
</feature>
<keyword evidence="3" id="KW-0342">GTP-binding</keyword>
<evidence type="ECO:0000259" key="6">
    <source>
        <dbReference type="PROSITE" id="PS51883"/>
    </source>
</evidence>
<dbReference type="NCBIfam" id="TIGR02729">
    <property type="entry name" value="Obg_CgtA"/>
    <property type="match status" value="1"/>
</dbReference>
<dbReference type="GO" id="GO:0000287">
    <property type="term" value="F:magnesium ion binding"/>
    <property type="evidence" value="ECO:0007669"/>
    <property type="project" value="InterPro"/>
</dbReference>
<dbReference type="InterPro" id="IPR014100">
    <property type="entry name" value="GTP-bd_Obg/CgtA"/>
</dbReference>
<dbReference type="InterPro" id="IPR027417">
    <property type="entry name" value="P-loop_NTPase"/>
</dbReference>
<dbReference type="GO" id="GO:0042254">
    <property type="term" value="P:ribosome biogenesis"/>
    <property type="evidence" value="ECO:0007669"/>
    <property type="project" value="UniProtKB-UniRule"/>
</dbReference>
<dbReference type="PANTHER" id="PTHR11702:SF31">
    <property type="entry name" value="MITOCHONDRIAL RIBOSOME-ASSOCIATED GTPASE 2"/>
    <property type="match status" value="1"/>
</dbReference>
<dbReference type="GO" id="GO:0005525">
    <property type="term" value="F:GTP binding"/>
    <property type="evidence" value="ECO:0007669"/>
    <property type="project" value="UniProtKB-KW"/>
</dbReference>
<evidence type="ECO:0000259" key="5">
    <source>
        <dbReference type="PROSITE" id="PS51710"/>
    </source>
</evidence>
<name>A0AAD5LL68_PYTIN</name>
<evidence type="ECO:0000256" key="4">
    <source>
        <dbReference type="SAM" id="MobiDB-lite"/>
    </source>
</evidence>
<dbReference type="CDD" id="cd01898">
    <property type="entry name" value="Obg"/>
    <property type="match status" value="1"/>
</dbReference>
<dbReference type="Gene3D" id="2.70.210.12">
    <property type="entry name" value="GTP1/OBG domain"/>
    <property type="match status" value="1"/>
</dbReference>
<comment type="caution">
    <text evidence="7">The sequence shown here is derived from an EMBL/GenBank/DDBJ whole genome shotgun (WGS) entry which is preliminary data.</text>
</comment>
<dbReference type="InterPro" id="IPR006073">
    <property type="entry name" value="GTP-bd"/>
</dbReference>
<proteinExistence type="inferred from homology"/>
<dbReference type="GO" id="GO:0005739">
    <property type="term" value="C:mitochondrion"/>
    <property type="evidence" value="ECO:0007669"/>
    <property type="project" value="TreeGrafter"/>
</dbReference>
<keyword evidence="2" id="KW-0547">Nucleotide-binding</keyword>
<feature type="domain" description="OBG-type G" evidence="5">
    <location>
        <begin position="325"/>
        <end position="493"/>
    </location>
</feature>
<feature type="compositionally biased region" description="Polar residues" evidence="4">
    <location>
        <begin position="42"/>
        <end position="53"/>
    </location>
</feature>
<dbReference type="Pfam" id="PF01926">
    <property type="entry name" value="MMR_HSR1"/>
    <property type="match status" value="1"/>
</dbReference>
<dbReference type="InterPro" id="IPR045086">
    <property type="entry name" value="OBG_GTPase"/>
</dbReference>
<evidence type="ECO:0000256" key="1">
    <source>
        <dbReference type="ARBA" id="ARBA00007699"/>
    </source>
</evidence>
<evidence type="ECO:0000313" key="8">
    <source>
        <dbReference type="Proteomes" id="UP001209570"/>
    </source>
</evidence>
<dbReference type="Pfam" id="PF01018">
    <property type="entry name" value="GTP1_OBG"/>
    <property type="match status" value="1"/>
</dbReference>
<dbReference type="SUPFAM" id="SSF52540">
    <property type="entry name" value="P-loop containing nucleoside triphosphate hydrolases"/>
    <property type="match status" value="1"/>
</dbReference>
<dbReference type="Gene3D" id="3.40.50.300">
    <property type="entry name" value="P-loop containing nucleotide triphosphate hydrolases"/>
    <property type="match status" value="1"/>
</dbReference>
<reference evidence="7" key="1">
    <citation type="submission" date="2021-12" db="EMBL/GenBank/DDBJ databases">
        <title>Prjna785345.</title>
        <authorList>
            <person name="Rujirawat T."/>
            <person name="Krajaejun T."/>
        </authorList>
    </citation>
    <scope>NUCLEOTIDE SEQUENCE</scope>
    <source>
        <strain evidence="7">Pi057C3</strain>
    </source>
</reference>
<dbReference type="InterPro" id="IPR006169">
    <property type="entry name" value="GTP1_OBG_dom"/>
</dbReference>
<evidence type="ECO:0000313" key="7">
    <source>
        <dbReference type="EMBL" id="KAJ0404720.1"/>
    </source>
</evidence>
<protein>
    <recommendedName>
        <fullName evidence="9">Obg family GTPase CgtA</fullName>
    </recommendedName>
</protein>